<evidence type="ECO:0000313" key="3">
    <source>
        <dbReference type="Proteomes" id="UP000239685"/>
    </source>
</evidence>
<comment type="caution">
    <text evidence="2">The sequence shown here is derived from an EMBL/GenBank/DDBJ whole genome shotgun (WGS) entry which is preliminary data.</text>
</comment>
<evidence type="ECO:0000256" key="1">
    <source>
        <dbReference type="SAM" id="Phobius"/>
    </source>
</evidence>
<organism evidence="2 3">
    <name type="scientific">Campylobacter hyointestinalis subsp. hyointestinalis</name>
    <dbReference type="NCBI Taxonomy" id="91352"/>
    <lineage>
        <taxon>Bacteria</taxon>
        <taxon>Pseudomonadati</taxon>
        <taxon>Campylobacterota</taxon>
        <taxon>Epsilonproteobacteria</taxon>
        <taxon>Campylobacterales</taxon>
        <taxon>Campylobacteraceae</taxon>
        <taxon>Campylobacter</taxon>
    </lineage>
</organism>
<keyword evidence="1" id="KW-1133">Transmembrane helix</keyword>
<keyword evidence="1" id="KW-0472">Membrane</keyword>
<reference evidence="2 3" key="1">
    <citation type="submission" date="2017-06" db="EMBL/GenBank/DDBJ databases">
        <title>Updating the genomic taxonomy and epidemiology of Campylobacter hyointestinalis; discovery in New Zealand farmed ruminants.</title>
        <authorList>
            <person name="Wilkinson D.A."/>
            <person name="Fayaz A."/>
            <person name="Biggs P.J."/>
            <person name="Midwinter A.C."/>
        </authorList>
    </citation>
    <scope>NUCLEOTIDE SEQUENCE [LARGE SCALE GENOMIC DNA]</scope>
    <source>
        <strain evidence="2 3">S1614a</strain>
    </source>
</reference>
<name>A0A855NG34_CAMHY</name>
<dbReference type="AlphaFoldDB" id="A0A855NG34"/>
<feature type="transmembrane region" description="Helical" evidence="1">
    <location>
        <begin position="20"/>
        <end position="38"/>
    </location>
</feature>
<dbReference type="Proteomes" id="UP000239685">
    <property type="component" value="Unassembled WGS sequence"/>
</dbReference>
<accession>A0A855NG34</accession>
<dbReference type="EMBL" id="NIQP01000002">
    <property type="protein sequence ID" value="PPB72552.1"/>
    <property type="molecule type" value="Genomic_DNA"/>
</dbReference>
<gene>
    <name evidence="2" type="ORF">CDQ78_03045</name>
</gene>
<evidence type="ECO:0000313" key="2">
    <source>
        <dbReference type="EMBL" id="PPB72552.1"/>
    </source>
</evidence>
<sequence length="66" mass="7867">MALLSNFSSFRAFDYKPFGYQRLIVAILIPNFAFKLIINSSFYKYSHLKNLINIKYILNSDIFLFY</sequence>
<keyword evidence="1" id="KW-0812">Transmembrane</keyword>
<protein>
    <submittedName>
        <fullName evidence="2">Uncharacterized protein</fullName>
    </submittedName>
</protein>
<proteinExistence type="predicted"/>